<keyword evidence="3" id="KW-1185">Reference proteome</keyword>
<accession>A0AAD7HSU9</accession>
<dbReference type="Proteomes" id="UP001215598">
    <property type="component" value="Unassembled WGS sequence"/>
</dbReference>
<evidence type="ECO:0000313" key="2">
    <source>
        <dbReference type="EMBL" id="KAJ7727579.1"/>
    </source>
</evidence>
<feature type="region of interest" description="Disordered" evidence="1">
    <location>
        <begin position="1"/>
        <end position="38"/>
    </location>
</feature>
<feature type="compositionally biased region" description="Polar residues" evidence="1">
    <location>
        <begin position="1"/>
        <end position="16"/>
    </location>
</feature>
<evidence type="ECO:0000313" key="3">
    <source>
        <dbReference type="Proteomes" id="UP001215598"/>
    </source>
</evidence>
<protein>
    <submittedName>
        <fullName evidence="2">Uncharacterized protein</fullName>
    </submittedName>
</protein>
<gene>
    <name evidence="2" type="ORF">B0H16DRAFT_1697666</name>
</gene>
<organism evidence="2 3">
    <name type="scientific">Mycena metata</name>
    <dbReference type="NCBI Taxonomy" id="1033252"/>
    <lineage>
        <taxon>Eukaryota</taxon>
        <taxon>Fungi</taxon>
        <taxon>Dikarya</taxon>
        <taxon>Basidiomycota</taxon>
        <taxon>Agaricomycotina</taxon>
        <taxon>Agaricomycetes</taxon>
        <taxon>Agaricomycetidae</taxon>
        <taxon>Agaricales</taxon>
        <taxon>Marasmiineae</taxon>
        <taxon>Mycenaceae</taxon>
        <taxon>Mycena</taxon>
    </lineage>
</organism>
<proteinExistence type="predicted"/>
<comment type="caution">
    <text evidence="2">The sequence shown here is derived from an EMBL/GenBank/DDBJ whole genome shotgun (WGS) entry which is preliminary data.</text>
</comment>
<name>A0AAD7HSU9_9AGAR</name>
<dbReference type="EMBL" id="JARKIB010000178">
    <property type="protein sequence ID" value="KAJ7727579.1"/>
    <property type="molecule type" value="Genomic_DNA"/>
</dbReference>
<reference evidence="2" key="1">
    <citation type="submission" date="2023-03" db="EMBL/GenBank/DDBJ databases">
        <title>Massive genome expansion in bonnet fungi (Mycena s.s.) driven by repeated elements and novel gene families across ecological guilds.</title>
        <authorList>
            <consortium name="Lawrence Berkeley National Laboratory"/>
            <person name="Harder C.B."/>
            <person name="Miyauchi S."/>
            <person name="Viragh M."/>
            <person name="Kuo A."/>
            <person name="Thoen E."/>
            <person name="Andreopoulos B."/>
            <person name="Lu D."/>
            <person name="Skrede I."/>
            <person name="Drula E."/>
            <person name="Henrissat B."/>
            <person name="Morin E."/>
            <person name="Kohler A."/>
            <person name="Barry K."/>
            <person name="LaButti K."/>
            <person name="Morin E."/>
            <person name="Salamov A."/>
            <person name="Lipzen A."/>
            <person name="Mereny Z."/>
            <person name="Hegedus B."/>
            <person name="Baldrian P."/>
            <person name="Stursova M."/>
            <person name="Weitz H."/>
            <person name="Taylor A."/>
            <person name="Grigoriev I.V."/>
            <person name="Nagy L.G."/>
            <person name="Martin F."/>
            <person name="Kauserud H."/>
        </authorList>
    </citation>
    <scope>NUCLEOTIDE SEQUENCE</scope>
    <source>
        <strain evidence="2">CBHHK182m</strain>
    </source>
</reference>
<dbReference type="AlphaFoldDB" id="A0AAD7HSU9"/>
<sequence length="155" mass="17030">MSPVSSPNYGPSNPQQPAGKKEASSQSKSQRRGWNTEGPTAMRETACAVCALRANASGVRLVRITRGSLIARHWFTQFDSIDGGDRAYGGAQDLGYLAVNSWFITSEDIKYPLSGQWLSVPGKFNVTIISAPDVQMVRWQRGRKIKENSSQIKDP</sequence>
<evidence type="ECO:0000256" key="1">
    <source>
        <dbReference type="SAM" id="MobiDB-lite"/>
    </source>
</evidence>